<organism evidence="4 5">
    <name type="scientific">Helianthus annuus</name>
    <name type="common">Common sunflower</name>
    <dbReference type="NCBI Taxonomy" id="4232"/>
    <lineage>
        <taxon>Eukaryota</taxon>
        <taxon>Viridiplantae</taxon>
        <taxon>Streptophyta</taxon>
        <taxon>Embryophyta</taxon>
        <taxon>Tracheophyta</taxon>
        <taxon>Spermatophyta</taxon>
        <taxon>Magnoliopsida</taxon>
        <taxon>eudicotyledons</taxon>
        <taxon>Gunneridae</taxon>
        <taxon>Pentapetalae</taxon>
        <taxon>asterids</taxon>
        <taxon>campanulids</taxon>
        <taxon>Asterales</taxon>
        <taxon>Asteraceae</taxon>
        <taxon>Asteroideae</taxon>
        <taxon>Heliantheae alliance</taxon>
        <taxon>Heliantheae</taxon>
        <taxon>Helianthus</taxon>
    </lineage>
</organism>
<dbReference type="InterPro" id="IPR013899">
    <property type="entry name" value="DUF1771"/>
</dbReference>
<dbReference type="InterPro" id="IPR055319">
    <property type="entry name" value="At5g58720-like"/>
</dbReference>
<dbReference type="InParanoid" id="A0A251U6R0"/>
<reference evidence="3 5" key="1">
    <citation type="journal article" date="2017" name="Nature">
        <title>The sunflower genome provides insights into oil metabolism, flowering and Asterid evolution.</title>
        <authorList>
            <person name="Badouin H."/>
            <person name="Gouzy J."/>
            <person name="Grassa C.J."/>
            <person name="Murat F."/>
            <person name="Staton S.E."/>
            <person name="Cottret L."/>
            <person name="Lelandais-Briere C."/>
            <person name="Owens G.L."/>
            <person name="Carrere S."/>
            <person name="Mayjonade B."/>
            <person name="Legrand L."/>
            <person name="Gill N."/>
            <person name="Kane N.C."/>
            <person name="Bowers J.E."/>
            <person name="Hubner S."/>
            <person name="Bellec A."/>
            <person name="Berard A."/>
            <person name="Berges H."/>
            <person name="Blanchet N."/>
            <person name="Boniface M.C."/>
            <person name="Brunel D."/>
            <person name="Catrice O."/>
            <person name="Chaidir N."/>
            <person name="Claudel C."/>
            <person name="Donnadieu C."/>
            <person name="Faraut T."/>
            <person name="Fievet G."/>
            <person name="Helmstetter N."/>
            <person name="King M."/>
            <person name="Knapp S.J."/>
            <person name="Lai Z."/>
            <person name="Le Paslier M.C."/>
            <person name="Lippi Y."/>
            <person name="Lorenzon L."/>
            <person name="Mandel J.R."/>
            <person name="Marage G."/>
            <person name="Marchand G."/>
            <person name="Marquand E."/>
            <person name="Bret-Mestries E."/>
            <person name="Morien E."/>
            <person name="Nambeesan S."/>
            <person name="Nguyen T."/>
            <person name="Pegot-Espagnet P."/>
            <person name="Pouilly N."/>
            <person name="Raftis F."/>
            <person name="Sallet E."/>
            <person name="Schiex T."/>
            <person name="Thomas J."/>
            <person name="Vandecasteele C."/>
            <person name="Vares D."/>
            <person name="Vear F."/>
            <person name="Vautrin S."/>
            <person name="Crespi M."/>
            <person name="Mangin B."/>
            <person name="Burke J.M."/>
            <person name="Salse J."/>
            <person name="Munos S."/>
            <person name="Vincourt P."/>
            <person name="Rieseberg L.H."/>
            <person name="Langlade N.B."/>
        </authorList>
    </citation>
    <scope>NUCLEOTIDE SEQUENCE [LARGE SCALE GENOMIC DNA]</scope>
    <source>
        <strain evidence="5">cv. SF193</strain>
        <tissue evidence="3">Leaves</tissue>
    </source>
</reference>
<dbReference type="OMA" id="IPEQRTY"/>
<feature type="compositionally biased region" description="Polar residues" evidence="1">
    <location>
        <begin position="225"/>
        <end position="239"/>
    </location>
</feature>
<dbReference type="SMART" id="SM01162">
    <property type="entry name" value="DUF1771"/>
    <property type="match status" value="1"/>
</dbReference>
<dbReference type="AlphaFoldDB" id="A0A251U6R0"/>
<dbReference type="Gramene" id="mRNA:HanXRQr2_Chr08g0345561">
    <property type="protein sequence ID" value="mRNA:HanXRQr2_Chr08g0345561"/>
    <property type="gene ID" value="HanXRQr2_Chr08g0345561"/>
</dbReference>
<dbReference type="EMBL" id="CM007897">
    <property type="protein sequence ID" value="OTG19020.1"/>
    <property type="molecule type" value="Genomic_DNA"/>
</dbReference>
<dbReference type="InterPro" id="IPR002625">
    <property type="entry name" value="Smr_dom"/>
</dbReference>
<gene>
    <name evidence="4" type="ORF">HannXRQ_Chr08g0229401</name>
    <name evidence="3" type="ORF">HanXRQr2_Chr08g0345561</name>
</gene>
<feature type="compositionally biased region" description="Polar residues" evidence="1">
    <location>
        <begin position="247"/>
        <end position="259"/>
    </location>
</feature>
<dbReference type="STRING" id="4232.A0A251U6R0"/>
<dbReference type="PANTHER" id="PTHR47676:SF1">
    <property type="entry name" value="SMR DOMAIN-CONTAINING PROTEIN"/>
    <property type="match status" value="1"/>
</dbReference>
<feature type="compositionally biased region" description="Polar residues" evidence="1">
    <location>
        <begin position="45"/>
        <end position="55"/>
    </location>
</feature>
<evidence type="ECO:0000313" key="5">
    <source>
        <dbReference type="Proteomes" id="UP000215914"/>
    </source>
</evidence>
<dbReference type="Pfam" id="PF08590">
    <property type="entry name" value="DUF1771"/>
    <property type="match status" value="1"/>
</dbReference>
<accession>A0A251U6R0</accession>
<proteinExistence type="predicted"/>
<reference evidence="4" key="2">
    <citation type="submission" date="2017-02" db="EMBL/GenBank/DDBJ databases">
        <title>Sunflower complete genome.</title>
        <authorList>
            <person name="Langlade N."/>
            <person name="Munos S."/>
        </authorList>
    </citation>
    <scope>NUCLEOTIDE SEQUENCE [LARGE SCALE GENOMIC DNA]</scope>
    <source>
        <tissue evidence="4">Leaves</tissue>
    </source>
</reference>
<evidence type="ECO:0000259" key="2">
    <source>
        <dbReference type="PROSITE" id="PS50828"/>
    </source>
</evidence>
<feature type="compositionally biased region" description="Basic residues" evidence="1">
    <location>
        <begin position="1"/>
        <end position="18"/>
    </location>
</feature>
<dbReference type="Gene3D" id="3.30.1370.110">
    <property type="match status" value="1"/>
</dbReference>
<evidence type="ECO:0000313" key="3">
    <source>
        <dbReference type="EMBL" id="KAF5795941.1"/>
    </source>
</evidence>
<protein>
    <submittedName>
        <fullName evidence="4">Putative smr (Small MutS Related) domain-containing protein</fullName>
    </submittedName>
    <submittedName>
        <fullName evidence="3">Smr domain-containing protein</fullName>
    </submittedName>
</protein>
<name>A0A251U6R0_HELAN</name>
<sequence length="518" mass="56469">MKQSKKKKRPRPGPKPHVSKPNQSTGSQNPNSDPIDDPGHDQIRVLNSLTQNPNSDPIDDPGHDQVRILNSLTDSIASVSLNSTDTGSGSGSSVNREEDGIEMFGSLTETCSSSSGSSGLSNCDEYNRAGRGKVNKGSKVVAATGMVSSVLGKDYVFGKRGVSKLKGLSGDGGGVSYDDAEQFLCSMLGDDCELGMSLVKDVLCQTAYDVEKALDILLELTGSPSSELSDTGSHQNLNVESKDTRSPLKSSASLTYRTSDLASSSETDLNVGFDRRNYFDVLAGCGPQPPSGTKNTSELTHEVLESLFNAPKSSKHEPGSMNWRNVVKKMESLGQGLDYSPEDTVKKQHIPAKGDDYQDYRTTASQHWDSMKSYYHKAATAYANGKREYAAYLSDQGRIYNEKARQADERASQDIFNSRNKDIENVITIDLHGQHVKQGMKLLKLHLLFGAYVRSVRLFRVITGCGSHGLGKSKIKQTVVNLLEAENIEWKEENRGTLLIKLNGQREFSFLDSGSDSD</sequence>
<keyword evidence="5" id="KW-1185">Reference proteome</keyword>
<dbReference type="InterPro" id="IPR036063">
    <property type="entry name" value="Smr_dom_sf"/>
</dbReference>
<dbReference type="EMBL" id="MNCJ02000323">
    <property type="protein sequence ID" value="KAF5795941.1"/>
    <property type="molecule type" value="Genomic_DNA"/>
</dbReference>
<feature type="domain" description="Smr" evidence="2">
    <location>
        <begin position="429"/>
        <end position="503"/>
    </location>
</feature>
<dbReference type="SMART" id="SM00463">
    <property type="entry name" value="SMR"/>
    <property type="match status" value="1"/>
</dbReference>
<dbReference type="Proteomes" id="UP000215914">
    <property type="component" value="Chromosome 8"/>
</dbReference>
<feature type="region of interest" description="Disordered" evidence="1">
    <location>
        <begin position="225"/>
        <end position="259"/>
    </location>
</feature>
<evidence type="ECO:0000313" key="4">
    <source>
        <dbReference type="EMBL" id="OTG19020.1"/>
    </source>
</evidence>
<dbReference type="PROSITE" id="PS50828">
    <property type="entry name" value="SMR"/>
    <property type="match status" value="1"/>
</dbReference>
<feature type="region of interest" description="Disordered" evidence="1">
    <location>
        <begin position="1"/>
        <end position="65"/>
    </location>
</feature>
<evidence type="ECO:0000256" key="1">
    <source>
        <dbReference type="SAM" id="MobiDB-lite"/>
    </source>
</evidence>
<dbReference type="OrthoDB" id="3231855at2759"/>
<dbReference type="FunCoup" id="A0A251U6R0">
    <property type="interactions" value="2087"/>
</dbReference>
<dbReference type="SUPFAM" id="SSF160443">
    <property type="entry name" value="SMR domain-like"/>
    <property type="match status" value="1"/>
</dbReference>
<feature type="compositionally biased region" description="Polar residues" evidence="1">
    <location>
        <begin position="20"/>
        <end position="32"/>
    </location>
</feature>
<dbReference type="PANTHER" id="PTHR47676">
    <property type="entry name" value="OS01G0225100 PROTEIN"/>
    <property type="match status" value="1"/>
</dbReference>
<reference evidence="3" key="3">
    <citation type="submission" date="2020-06" db="EMBL/GenBank/DDBJ databases">
        <title>Helianthus annuus Genome sequencing and assembly Release 2.</title>
        <authorList>
            <person name="Gouzy J."/>
            <person name="Langlade N."/>
            <person name="Munos S."/>
        </authorList>
    </citation>
    <scope>NUCLEOTIDE SEQUENCE</scope>
    <source>
        <tissue evidence="3">Leaves</tissue>
    </source>
</reference>